<dbReference type="GO" id="GO:0003677">
    <property type="term" value="F:DNA binding"/>
    <property type="evidence" value="ECO:0007669"/>
    <property type="project" value="InterPro"/>
</dbReference>
<organism evidence="3 4">
    <name type="scientific">Belliella baltica (strain DSM 15883 / CIP 108006 / LMG 21964 / BA134)</name>
    <dbReference type="NCBI Taxonomy" id="866536"/>
    <lineage>
        <taxon>Bacteria</taxon>
        <taxon>Pseudomonadati</taxon>
        <taxon>Bacteroidota</taxon>
        <taxon>Cytophagia</taxon>
        <taxon>Cytophagales</taxon>
        <taxon>Cyclobacteriaceae</taxon>
        <taxon>Belliella</taxon>
    </lineage>
</organism>
<feature type="domain" description="Transposase IS801/IS1294" evidence="1">
    <location>
        <begin position="138"/>
        <end position="309"/>
    </location>
</feature>
<dbReference type="NCBIfam" id="NF033538">
    <property type="entry name" value="transpos_IS91"/>
    <property type="match status" value="1"/>
</dbReference>
<protein>
    <submittedName>
        <fullName evidence="3">Putative transposase</fullName>
    </submittedName>
</protein>
<evidence type="ECO:0000313" key="4">
    <source>
        <dbReference type="Proteomes" id="UP000006050"/>
    </source>
</evidence>
<dbReference type="GO" id="GO:0004803">
    <property type="term" value="F:transposase activity"/>
    <property type="evidence" value="ECO:0007669"/>
    <property type="project" value="InterPro"/>
</dbReference>
<dbReference type="EMBL" id="CP003281">
    <property type="protein sequence ID" value="AFL85501.1"/>
    <property type="molecule type" value="Genomic_DNA"/>
</dbReference>
<dbReference type="Pfam" id="PF04986">
    <property type="entry name" value="Y2_Tnp"/>
    <property type="match status" value="1"/>
</dbReference>
<dbReference type="InterPro" id="IPR026889">
    <property type="entry name" value="Zn_Tnp"/>
</dbReference>
<dbReference type="InterPro" id="IPR054832">
    <property type="entry name" value="transpos_IS91"/>
</dbReference>
<evidence type="ECO:0000259" key="2">
    <source>
        <dbReference type="Pfam" id="PF14319"/>
    </source>
</evidence>
<reference evidence="4" key="1">
    <citation type="submission" date="2012-06" db="EMBL/GenBank/DDBJ databases">
        <title>The complete genome of Belliella baltica DSM 15883.</title>
        <authorList>
            <person name="Lucas S."/>
            <person name="Copeland A."/>
            <person name="Lapidus A."/>
            <person name="Goodwin L."/>
            <person name="Pitluck S."/>
            <person name="Peters L."/>
            <person name="Mikhailova N."/>
            <person name="Davenport K."/>
            <person name="Kyrpides N."/>
            <person name="Mavromatis K."/>
            <person name="Pagani I."/>
            <person name="Ivanova N."/>
            <person name="Ovchinnikova G."/>
            <person name="Zeytun A."/>
            <person name="Detter J.C."/>
            <person name="Han C."/>
            <person name="Land M."/>
            <person name="Hauser L."/>
            <person name="Markowitz V."/>
            <person name="Cheng J.-F."/>
            <person name="Hugenholtz P."/>
            <person name="Woyke T."/>
            <person name="Wu D."/>
            <person name="Tindall B."/>
            <person name="Pomrenke H."/>
            <person name="Brambilla E."/>
            <person name="Klenk H.-P."/>
            <person name="Eisen J.A."/>
        </authorList>
    </citation>
    <scope>NUCLEOTIDE SEQUENCE [LARGE SCALE GENOMIC DNA]</scope>
    <source>
        <strain evidence="4">DSM 15883 / CIP 108006 / LMG 21964 / BA134</strain>
    </source>
</reference>
<dbReference type="PANTHER" id="PTHR37023">
    <property type="entry name" value="TRANSPOSASE"/>
    <property type="match status" value="1"/>
</dbReference>
<dbReference type="OrthoDB" id="9791273at2"/>
<evidence type="ECO:0000313" key="3">
    <source>
        <dbReference type="EMBL" id="AFL85501.1"/>
    </source>
</evidence>
<keyword evidence="4" id="KW-1185">Reference proteome</keyword>
<evidence type="ECO:0000259" key="1">
    <source>
        <dbReference type="Pfam" id="PF04986"/>
    </source>
</evidence>
<dbReference type="eggNOG" id="COG0517">
    <property type="taxonomic scope" value="Bacteria"/>
</dbReference>
<dbReference type="STRING" id="866536.Belba_2977"/>
<dbReference type="Proteomes" id="UP000006050">
    <property type="component" value="Chromosome"/>
</dbReference>
<sequence>METDSSFQSLFRHQSIHSFNTYSKAVFADLAACHTAAKGYHLSRCDDQQCGNINHRYHSCGNRHCPNCGSMKRDAWIESRMDELLPTAYYHIVFTLPHELNPVFMGNRAKLFDLLFLAASQTLLKHAKMPEYLGAEPGITMVLHTWGQDLSFHPHVHCIVSAGGFDGKRWVDAKRKNNRFLFPQKSLASMFKAIFMEGLEKDCSLSWNGSENSVIKAVRFKKWNVYAKAPFGSPDRVVEYLGRYTHKIAITKHRILEVNATHIKFSYKDYADGSKTKQMWLTHQEFLRRFEQHILPKRFVKIRHFGYLRIQGKTERLAMIRSSLDMQPTKPKVTIPFQIRMLEKYGRDILKCPCCDHGRMETIFDTRDRSARKQKSFNPNPAPS</sequence>
<dbReference type="GO" id="GO:0006313">
    <property type="term" value="P:DNA transposition"/>
    <property type="evidence" value="ECO:0007669"/>
    <property type="project" value="InterPro"/>
</dbReference>
<dbReference type="KEGG" id="bbd:Belba_2977"/>
<dbReference type="RefSeq" id="WP_014773451.1">
    <property type="nucleotide sequence ID" value="NC_018010.1"/>
</dbReference>
<dbReference type="AlphaFoldDB" id="I3Z8D3"/>
<proteinExistence type="predicted"/>
<dbReference type="Pfam" id="PF14319">
    <property type="entry name" value="Zn_Tnp_IS91"/>
    <property type="match status" value="1"/>
</dbReference>
<dbReference type="InterPro" id="IPR007069">
    <property type="entry name" value="Transposase_32"/>
</dbReference>
<dbReference type="PANTHER" id="PTHR37023:SF1">
    <property type="entry name" value="ISSOD25 TRANSPOSASE TNPA_ISSOD25"/>
    <property type="match status" value="1"/>
</dbReference>
<accession>I3Z8D3</accession>
<name>I3Z8D3_BELBD</name>
<dbReference type="PATRIC" id="fig|866536.3.peg.3069"/>
<feature type="domain" description="Transposase zinc-binding" evidence="2">
    <location>
        <begin position="10"/>
        <end position="96"/>
    </location>
</feature>
<gene>
    <name evidence="3" type="ordered locus">Belba_2977</name>
</gene>
<dbReference type="HOGENOM" id="CLU_038153_1_0_10"/>